<organism evidence="1 2">
    <name type="scientific">Ancylomarina euxinus</name>
    <dbReference type="NCBI Taxonomy" id="2283627"/>
    <lineage>
        <taxon>Bacteria</taxon>
        <taxon>Pseudomonadati</taxon>
        <taxon>Bacteroidota</taxon>
        <taxon>Bacteroidia</taxon>
        <taxon>Marinilabiliales</taxon>
        <taxon>Marinifilaceae</taxon>
        <taxon>Ancylomarina</taxon>
    </lineage>
</organism>
<gene>
    <name evidence="1" type="ORF">DWB61_08090</name>
</gene>
<dbReference type="AlphaFoldDB" id="A0A425Y2I6"/>
<evidence type="ECO:0000313" key="1">
    <source>
        <dbReference type="EMBL" id="RRG22157.1"/>
    </source>
</evidence>
<evidence type="ECO:0000313" key="2">
    <source>
        <dbReference type="Proteomes" id="UP000285794"/>
    </source>
</evidence>
<comment type="caution">
    <text evidence="1">The sequence shown here is derived from an EMBL/GenBank/DDBJ whole genome shotgun (WGS) entry which is preliminary data.</text>
</comment>
<dbReference type="Proteomes" id="UP000285794">
    <property type="component" value="Unassembled WGS sequence"/>
</dbReference>
<reference evidence="1 2" key="1">
    <citation type="submission" date="2018-07" db="EMBL/GenBank/DDBJ databases">
        <title>Draft genome sequence of Ancylomarina sp. M1P.</title>
        <authorList>
            <person name="Yadav S."/>
            <person name="Villanueva L."/>
            <person name="Damste J.S.S."/>
        </authorList>
    </citation>
    <scope>NUCLEOTIDE SEQUENCE [LARGE SCALE GENOMIC DNA]</scope>
    <source>
        <strain evidence="1 2">M1P</strain>
    </source>
</reference>
<dbReference type="OrthoDB" id="1447256at2"/>
<name>A0A425Y2I6_9BACT</name>
<evidence type="ECO:0008006" key="3">
    <source>
        <dbReference type="Google" id="ProtNLM"/>
    </source>
</evidence>
<keyword evidence="2" id="KW-1185">Reference proteome</keyword>
<accession>A0A425Y2I6</accession>
<dbReference type="EMBL" id="QQWG01000006">
    <property type="protein sequence ID" value="RRG22157.1"/>
    <property type="molecule type" value="Genomic_DNA"/>
</dbReference>
<sequence>MELISHYKIFHNKRFVVEYHEGVGTLEEVKTFKIKEANDPSYSPDFDLLMDIRKVTIKGIKNDVKEYIEFANSHQGISGHRKLAVITNTPRQVIFFAFLNMFKMKLPQIMKIFSSVEAALLWLGEPISLEDMDSCLNNLKDKAKSYL</sequence>
<proteinExistence type="predicted"/>
<dbReference type="RefSeq" id="WP_125030388.1">
    <property type="nucleotide sequence ID" value="NZ_JAPXVP010000006.1"/>
</dbReference>
<protein>
    <recommendedName>
        <fullName evidence="3">STAS/SEC14 domain-containing protein</fullName>
    </recommendedName>
</protein>